<reference evidence="2" key="1">
    <citation type="submission" date="2019-06" db="EMBL/GenBank/DDBJ databases">
        <authorList>
            <person name="Zheng W."/>
        </authorList>
    </citation>
    <scope>NUCLEOTIDE SEQUENCE</scope>
    <source>
        <strain evidence="2">QDHG01</strain>
    </source>
</reference>
<dbReference type="EMBL" id="RRYP01020716">
    <property type="protein sequence ID" value="TNV72844.1"/>
    <property type="molecule type" value="Genomic_DNA"/>
</dbReference>
<dbReference type="Proteomes" id="UP000785679">
    <property type="component" value="Unassembled WGS sequence"/>
</dbReference>
<gene>
    <name evidence="2" type="ORF">FGO68_gene8289</name>
</gene>
<sequence length="247" mass="28060">MREYMEYFDLAFESVQKRYSTVALQYYREKSKIEGSTFQREKPDYETGRKQASQPSTPQQVLYHELGQNNILQELLDQDQHSMSECELTLHDRYSMYLLDLERMNEMNAQSQSATVNPNLPPKQRVINEPFADLGSSISNEDFQLVVSKLNEFADSTLNFGEALLKKIEESGLNEELSRIARKSEELIATGSSQSMSFIRRTKDAIMANGGTQAKVNQIKDKAAVITGKLWGYFGSKGGAGEEQKKQ</sequence>
<organism evidence="2 3">
    <name type="scientific">Halteria grandinella</name>
    <dbReference type="NCBI Taxonomy" id="5974"/>
    <lineage>
        <taxon>Eukaryota</taxon>
        <taxon>Sar</taxon>
        <taxon>Alveolata</taxon>
        <taxon>Ciliophora</taxon>
        <taxon>Intramacronucleata</taxon>
        <taxon>Spirotrichea</taxon>
        <taxon>Stichotrichia</taxon>
        <taxon>Sporadotrichida</taxon>
        <taxon>Halteriidae</taxon>
        <taxon>Halteria</taxon>
    </lineage>
</organism>
<dbReference type="OrthoDB" id="73919at2759"/>
<evidence type="ECO:0000256" key="1">
    <source>
        <dbReference type="SAM" id="MobiDB-lite"/>
    </source>
</evidence>
<dbReference type="AlphaFoldDB" id="A0A8J8SW36"/>
<name>A0A8J8SW36_HALGN</name>
<feature type="compositionally biased region" description="Basic and acidic residues" evidence="1">
    <location>
        <begin position="35"/>
        <end position="49"/>
    </location>
</feature>
<evidence type="ECO:0000313" key="3">
    <source>
        <dbReference type="Proteomes" id="UP000785679"/>
    </source>
</evidence>
<keyword evidence="3" id="KW-1185">Reference proteome</keyword>
<accession>A0A8J8SW36</accession>
<feature type="region of interest" description="Disordered" evidence="1">
    <location>
        <begin position="35"/>
        <end position="58"/>
    </location>
</feature>
<proteinExistence type="predicted"/>
<comment type="caution">
    <text evidence="2">The sequence shown here is derived from an EMBL/GenBank/DDBJ whole genome shotgun (WGS) entry which is preliminary data.</text>
</comment>
<evidence type="ECO:0000313" key="2">
    <source>
        <dbReference type="EMBL" id="TNV72844.1"/>
    </source>
</evidence>
<protein>
    <submittedName>
        <fullName evidence="2">Uncharacterized protein</fullName>
    </submittedName>
</protein>